<feature type="compositionally biased region" description="Basic and acidic residues" evidence="1">
    <location>
        <begin position="1"/>
        <end position="15"/>
    </location>
</feature>
<sequence>MPERKRSEDGHRETEDVLGQKPEDLPESPDHEGRAGGELNRKVGTRDEMKNYDDDSDGKTRPLGGDKDGSGDKENM</sequence>
<dbReference type="EMBL" id="JALZ01000011">
    <property type="protein sequence ID" value="ETX14349.1"/>
    <property type="molecule type" value="Genomic_DNA"/>
</dbReference>
<name>X7EE38_9RHOB</name>
<evidence type="ECO:0000313" key="2">
    <source>
        <dbReference type="EMBL" id="ETX14349.1"/>
    </source>
</evidence>
<protein>
    <submittedName>
        <fullName evidence="2">Uncharacterized protein</fullName>
    </submittedName>
</protein>
<dbReference type="RefSeq" id="WP_037262927.1">
    <property type="nucleotide sequence ID" value="NZ_JALZ01000011.1"/>
</dbReference>
<gene>
    <name evidence="2" type="ORF">OCH239_03385</name>
</gene>
<dbReference type="AlphaFoldDB" id="X7EE38"/>
<evidence type="ECO:0000313" key="3">
    <source>
        <dbReference type="Proteomes" id="UP000022447"/>
    </source>
</evidence>
<reference evidence="2 3" key="1">
    <citation type="submission" date="2014-01" db="EMBL/GenBank/DDBJ databases">
        <title>Roseivivax halodurans JCM 10272 Genome Sequencing.</title>
        <authorList>
            <person name="Lai Q."/>
            <person name="Li G."/>
            <person name="Shao Z."/>
        </authorList>
    </citation>
    <scope>NUCLEOTIDE SEQUENCE [LARGE SCALE GENOMIC DNA]</scope>
    <source>
        <strain evidence="2 3">JCM 10272</strain>
    </source>
</reference>
<dbReference type="Proteomes" id="UP000022447">
    <property type="component" value="Unassembled WGS sequence"/>
</dbReference>
<dbReference type="OrthoDB" id="7868955at2"/>
<evidence type="ECO:0000256" key="1">
    <source>
        <dbReference type="SAM" id="MobiDB-lite"/>
    </source>
</evidence>
<feature type="region of interest" description="Disordered" evidence="1">
    <location>
        <begin position="1"/>
        <end position="76"/>
    </location>
</feature>
<keyword evidence="3" id="KW-1185">Reference proteome</keyword>
<feature type="compositionally biased region" description="Basic and acidic residues" evidence="1">
    <location>
        <begin position="21"/>
        <end position="76"/>
    </location>
</feature>
<accession>X7EE38</accession>
<dbReference type="eggNOG" id="ENOG50330ST">
    <property type="taxonomic scope" value="Bacteria"/>
</dbReference>
<organism evidence="2 3">
    <name type="scientific">Roseivivax halodurans JCM 10272</name>
    <dbReference type="NCBI Taxonomy" id="1449350"/>
    <lineage>
        <taxon>Bacteria</taxon>
        <taxon>Pseudomonadati</taxon>
        <taxon>Pseudomonadota</taxon>
        <taxon>Alphaproteobacteria</taxon>
        <taxon>Rhodobacterales</taxon>
        <taxon>Roseobacteraceae</taxon>
        <taxon>Roseivivax</taxon>
    </lineage>
</organism>
<proteinExistence type="predicted"/>
<comment type="caution">
    <text evidence="2">The sequence shown here is derived from an EMBL/GenBank/DDBJ whole genome shotgun (WGS) entry which is preliminary data.</text>
</comment>
<dbReference type="STRING" id="1449350.OCH239_03385"/>